<gene>
    <name evidence="1" type="ORF">CAP_1308</name>
</gene>
<organism evidence="1 2">
    <name type="scientific">Chondromyces apiculatus DSM 436</name>
    <dbReference type="NCBI Taxonomy" id="1192034"/>
    <lineage>
        <taxon>Bacteria</taxon>
        <taxon>Pseudomonadati</taxon>
        <taxon>Myxococcota</taxon>
        <taxon>Polyangia</taxon>
        <taxon>Polyangiales</taxon>
        <taxon>Polyangiaceae</taxon>
        <taxon>Chondromyces</taxon>
    </lineage>
</organism>
<evidence type="ECO:0000313" key="1">
    <source>
        <dbReference type="EMBL" id="EYF07049.1"/>
    </source>
</evidence>
<comment type="caution">
    <text evidence="1">The sequence shown here is derived from an EMBL/GenBank/DDBJ whole genome shotgun (WGS) entry which is preliminary data.</text>
</comment>
<name>A0A017TCW7_9BACT</name>
<accession>A0A017TCW7</accession>
<dbReference type="STRING" id="1192034.CAP_1308"/>
<proteinExistence type="predicted"/>
<dbReference type="Proteomes" id="UP000019678">
    <property type="component" value="Unassembled WGS sequence"/>
</dbReference>
<dbReference type="EMBL" id="ASRX01000013">
    <property type="protein sequence ID" value="EYF07049.1"/>
    <property type="molecule type" value="Genomic_DNA"/>
</dbReference>
<sequence>MEEVGEDLKEFAQLVNASAKSLLRQARRGGQHQRKWEGVVFGRAKVFICAVHEEMTRRVETRAKLPRFKQQLLRAQRAELVSLSRADLVEAMPPRAVRESELTVSDTWSFHFVRID</sequence>
<keyword evidence="2" id="KW-1185">Reference proteome</keyword>
<dbReference type="AlphaFoldDB" id="A0A017TCW7"/>
<reference evidence="1 2" key="1">
    <citation type="submission" date="2013-05" db="EMBL/GenBank/DDBJ databases">
        <title>Genome assembly of Chondromyces apiculatus DSM 436.</title>
        <authorList>
            <person name="Sharma G."/>
            <person name="Khatri I."/>
            <person name="Kaur C."/>
            <person name="Mayilraj S."/>
            <person name="Subramanian S."/>
        </authorList>
    </citation>
    <scope>NUCLEOTIDE SEQUENCE [LARGE SCALE GENOMIC DNA]</scope>
    <source>
        <strain evidence="1 2">DSM 436</strain>
    </source>
</reference>
<protein>
    <submittedName>
        <fullName evidence="1">Uncharacterized protein</fullName>
    </submittedName>
</protein>
<evidence type="ECO:0000313" key="2">
    <source>
        <dbReference type="Proteomes" id="UP000019678"/>
    </source>
</evidence>